<dbReference type="EMBL" id="JAFCMP010000479">
    <property type="protein sequence ID" value="KAG5179333.1"/>
    <property type="molecule type" value="Genomic_DNA"/>
</dbReference>
<gene>
    <name evidence="1" type="ORF">JKP88DRAFT_349999</name>
</gene>
<accession>A0A836CBU1</accession>
<protein>
    <submittedName>
        <fullName evidence="1">Uncharacterized protein</fullName>
    </submittedName>
</protein>
<organism evidence="1 2">
    <name type="scientific">Tribonema minus</name>
    <dbReference type="NCBI Taxonomy" id="303371"/>
    <lineage>
        <taxon>Eukaryota</taxon>
        <taxon>Sar</taxon>
        <taxon>Stramenopiles</taxon>
        <taxon>Ochrophyta</taxon>
        <taxon>PX clade</taxon>
        <taxon>Xanthophyceae</taxon>
        <taxon>Tribonematales</taxon>
        <taxon>Tribonemataceae</taxon>
        <taxon>Tribonema</taxon>
    </lineage>
</organism>
<evidence type="ECO:0000313" key="2">
    <source>
        <dbReference type="Proteomes" id="UP000664859"/>
    </source>
</evidence>
<comment type="caution">
    <text evidence="1">The sequence shown here is derived from an EMBL/GenBank/DDBJ whole genome shotgun (WGS) entry which is preliminary data.</text>
</comment>
<dbReference type="Proteomes" id="UP000664859">
    <property type="component" value="Unassembled WGS sequence"/>
</dbReference>
<keyword evidence="2" id="KW-1185">Reference proteome</keyword>
<dbReference type="AlphaFoldDB" id="A0A836CBU1"/>
<reference evidence="1" key="1">
    <citation type="submission" date="2021-02" db="EMBL/GenBank/DDBJ databases">
        <title>First Annotated Genome of the Yellow-green Alga Tribonema minus.</title>
        <authorList>
            <person name="Mahan K.M."/>
        </authorList>
    </citation>
    <scope>NUCLEOTIDE SEQUENCE</scope>
    <source>
        <strain evidence="1">UTEX B ZZ1240</strain>
    </source>
</reference>
<sequence length="451" mass="50814">MADLVERLINRFGQAAVNTAQEHEPSHTRRLHETLLRTFERRRRILGADQGVKLRHKTVSCSLAKVLHRHPSLDIAQTLQEAADYVGKERGQVTRTEQDLELLSTYIQVHFQRRRLAITYWALFQALRAHIMNDDDDPDTQVDMTVRPFTRAVHGLAELVTTYAGNDLHGELQARLNQLGFRGAELILDICETVRHLPNGDSDASKRRLLAQLQQLYVETNRTDYQELMSGFFEQFPNDAAARRENRDAVWGLLPFADLDATSWGTPRPQTKVPRVFPADRGPDFTYGRDRTESRTVRTFFLSASAHRVELDGSGAREQPRWTAATAAAHQPDALAKKLRDFNQVYGSFVSEHPHPTDVPDYRLVPPASVTSGCMVSTWEPRDELDCCASFTDDDEVLCTAYERVVWTVAGVHPDSGRVTLVCGGGAGPNGEVRPNKDFEAADWKEAWITG</sequence>
<proteinExistence type="predicted"/>
<name>A0A836CBU1_9STRA</name>
<evidence type="ECO:0000313" key="1">
    <source>
        <dbReference type="EMBL" id="KAG5179333.1"/>
    </source>
</evidence>